<dbReference type="InterPro" id="IPR038492">
    <property type="entry name" value="GBBH-like_N_sf"/>
</dbReference>
<proteinExistence type="predicted"/>
<comment type="caution">
    <text evidence="4">The sequence shown here is derived from an EMBL/GenBank/DDBJ whole genome shotgun (WGS) entry which is preliminary data.</text>
</comment>
<evidence type="ECO:0000256" key="1">
    <source>
        <dbReference type="ARBA" id="ARBA00022723"/>
    </source>
</evidence>
<dbReference type="PANTHER" id="PTHR35303">
    <property type="entry name" value="OS02G0197800 PROTEIN"/>
    <property type="match status" value="1"/>
</dbReference>
<evidence type="ECO:0000313" key="4">
    <source>
        <dbReference type="EMBL" id="RLK51694.1"/>
    </source>
</evidence>
<reference evidence="4 5" key="1">
    <citation type="submission" date="2018-10" db="EMBL/GenBank/DDBJ databases">
        <title>Genomic Encyclopedia of Type Strains, Phase IV (KMG-IV): sequencing the most valuable type-strain genomes for metagenomic binning, comparative biology and taxonomic classification.</title>
        <authorList>
            <person name="Goeker M."/>
        </authorList>
    </citation>
    <scope>NUCLEOTIDE SEQUENCE [LARGE SCALE GENOMIC DNA]</scope>
    <source>
        <strain evidence="4 5">DSM 12769</strain>
    </source>
</reference>
<dbReference type="OrthoDB" id="9794178at2"/>
<evidence type="ECO:0000259" key="3">
    <source>
        <dbReference type="Pfam" id="PF06155"/>
    </source>
</evidence>
<dbReference type="PANTHER" id="PTHR35303:SF5">
    <property type="entry name" value="OS02G0197800 PROTEIN"/>
    <property type="match status" value="1"/>
</dbReference>
<dbReference type="InterPro" id="IPR010376">
    <property type="entry name" value="GBBH-like_N"/>
</dbReference>
<feature type="domain" description="Gamma-butyrobetaine hydroxylase-like N-terminal" evidence="3">
    <location>
        <begin position="7"/>
        <end position="90"/>
    </location>
</feature>
<evidence type="ECO:0000313" key="5">
    <source>
        <dbReference type="Proteomes" id="UP000275461"/>
    </source>
</evidence>
<keyword evidence="2" id="KW-0408">Iron</keyword>
<gene>
    <name evidence="4" type="ORF">DFR31_1640</name>
</gene>
<dbReference type="EMBL" id="RCDA01000001">
    <property type="protein sequence ID" value="RLK51694.1"/>
    <property type="molecule type" value="Genomic_DNA"/>
</dbReference>
<dbReference type="Gene3D" id="3.30.2020.30">
    <property type="match status" value="1"/>
</dbReference>
<organism evidence="4 5">
    <name type="scientific">Alkalispirillum mobile</name>
    <dbReference type="NCBI Taxonomy" id="85925"/>
    <lineage>
        <taxon>Bacteria</taxon>
        <taxon>Pseudomonadati</taxon>
        <taxon>Pseudomonadota</taxon>
        <taxon>Gammaproteobacteria</taxon>
        <taxon>Chromatiales</taxon>
        <taxon>Ectothiorhodospiraceae</taxon>
        <taxon>Alkalispirillum</taxon>
    </lineage>
</organism>
<dbReference type="Pfam" id="PF06155">
    <property type="entry name" value="GBBH-like_N"/>
    <property type="match status" value="1"/>
</dbReference>
<accession>A0A498C612</accession>
<protein>
    <submittedName>
        <fullName evidence="4">DUF971 family protein</fullName>
    </submittedName>
</protein>
<sequence>MKVPSNIRLHKASRILEVQFDDEVFHLPCEYLRVHSPSAEVQGHGPGQAVLQTGKEQVNISEIEPVGSYAVRLRFDDGHATGLYTWELLYDLGRNQEQYWQRYLDRLAEAGYTRREPTDSGRH</sequence>
<dbReference type="Proteomes" id="UP000275461">
    <property type="component" value="Unassembled WGS sequence"/>
</dbReference>
<name>A0A498C612_9GAMM</name>
<dbReference type="RefSeq" id="WP_121442211.1">
    <property type="nucleotide sequence ID" value="NZ_RCDA01000001.1"/>
</dbReference>
<keyword evidence="1" id="KW-0479">Metal-binding</keyword>
<dbReference type="AlphaFoldDB" id="A0A498C612"/>
<dbReference type="GO" id="GO:0046872">
    <property type="term" value="F:metal ion binding"/>
    <property type="evidence" value="ECO:0007669"/>
    <property type="project" value="UniProtKB-KW"/>
</dbReference>
<keyword evidence="5" id="KW-1185">Reference proteome</keyword>
<evidence type="ECO:0000256" key="2">
    <source>
        <dbReference type="ARBA" id="ARBA00023004"/>
    </source>
</evidence>